<proteinExistence type="predicted"/>
<accession>A0ABQ9GNT7</accession>
<organism evidence="1 2">
    <name type="scientific">Dryococelus australis</name>
    <dbReference type="NCBI Taxonomy" id="614101"/>
    <lineage>
        <taxon>Eukaryota</taxon>
        <taxon>Metazoa</taxon>
        <taxon>Ecdysozoa</taxon>
        <taxon>Arthropoda</taxon>
        <taxon>Hexapoda</taxon>
        <taxon>Insecta</taxon>
        <taxon>Pterygota</taxon>
        <taxon>Neoptera</taxon>
        <taxon>Polyneoptera</taxon>
        <taxon>Phasmatodea</taxon>
        <taxon>Verophasmatodea</taxon>
        <taxon>Anareolatae</taxon>
        <taxon>Phasmatidae</taxon>
        <taxon>Eurycanthinae</taxon>
        <taxon>Dryococelus</taxon>
    </lineage>
</organism>
<reference evidence="1 2" key="1">
    <citation type="submission" date="2023-02" db="EMBL/GenBank/DDBJ databases">
        <title>LHISI_Scaffold_Assembly.</title>
        <authorList>
            <person name="Stuart O.P."/>
            <person name="Cleave R."/>
            <person name="Magrath M.J.L."/>
            <person name="Mikheyev A.S."/>
        </authorList>
    </citation>
    <scope>NUCLEOTIDE SEQUENCE [LARGE SCALE GENOMIC DNA]</scope>
    <source>
        <strain evidence="1">Daus_M_001</strain>
        <tissue evidence="1">Leg muscle</tissue>
    </source>
</reference>
<evidence type="ECO:0000313" key="2">
    <source>
        <dbReference type="Proteomes" id="UP001159363"/>
    </source>
</evidence>
<comment type="caution">
    <text evidence="1">The sequence shown here is derived from an EMBL/GenBank/DDBJ whole genome shotgun (WGS) entry which is preliminary data.</text>
</comment>
<sequence>MEATLSLPQQEMERQVQMMERQMQMMGHDGRPWFASLLRNQIRNSNQLRNNLRNRIQLCPSPPRSVPHLAPHSPHIAPHFAPQDSNGDMRISKQDVTLPINIEDEDEDICHESHHGALLHTSVRGLICSKSRAWFSHLNIHLKNRIAYFDLQNSQGTESKNAEVVRVWPENCSSPEICPPEHWFTDPGHLGRRSTSLESRVHIACSGINRKFILVCVALVAVASGQLGCKYPHGGPYIYPSSSQALAASQATNSGGFGNAAAQSLSAAYGDNAFASSLASAESGPAYPPYKFPEYPAYPPYKCPEYPVYHPYKFPEYPAYHPYKSPEYPAYHPYKFPEYPIYTPPKYPAYPLPSYPYPC</sequence>
<gene>
    <name evidence="1" type="ORF">PR048_024534</name>
</gene>
<evidence type="ECO:0000313" key="1">
    <source>
        <dbReference type="EMBL" id="KAJ8873702.1"/>
    </source>
</evidence>
<keyword evidence="2" id="KW-1185">Reference proteome</keyword>
<protein>
    <submittedName>
        <fullName evidence="1">Uncharacterized protein</fullName>
    </submittedName>
</protein>
<name>A0ABQ9GNT7_9NEOP</name>
<dbReference type="EMBL" id="JARBHB010000010">
    <property type="protein sequence ID" value="KAJ8873702.1"/>
    <property type="molecule type" value="Genomic_DNA"/>
</dbReference>
<dbReference type="Proteomes" id="UP001159363">
    <property type="component" value="Chromosome 9"/>
</dbReference>